<dbReference type="PANTHER" id="PTHR43391:SF14">
    <property type="entry name" value="DEHYDROGENASE_REDUCTASE SDR FAMILY PROTEIN 7-LIKE"/>
    <property type="match status" value="1"/>
</dbReference>
<evidence type="ECO:0000256" key="4">
    <source>
        <dbReference type="RuleBase" id="RU000363"/>
    </source>
</evidence>
<evidence type="ECO:0000256" key="3">
    <source>
        <dbReference type="ARBA" id="ARBA00023002"/>
    </source>
</evidence>
<keyword evidence="2" id="KW-0521">NADP</keyword>
<organism evidence="5 6">
    <name type="scientific">Sphingobium nicotianae</name>
    <dbReference type="NCBI Taxonomy" id="2782607"/>
    <lineage>
        <taxon>Bacteria</taxon>
        <taxon>Pseudomonadati</taxon>
        <taxon>Pseudomonadota</taxon>
        <taxon>Alphaproteobacteria</taxon>
        <taxon>Sphingomonadales</taxon>
        <taxon>Sphingomonadaceae</taxon>
        <taxon>Sphingobium</taxon>
    </lineage>
</organism>
<evidence type="ECO:0000313" key="5">
    <source>
        <dbReference type="EMBL" id="MBT2188106.1"/>
    </source>
</evidence>
<evidence type="ECO:0000256" key="1">
    <source>
        <dbReference type="ARBA" id="ARBA00006484"/>
    </source>
</evidence>
<keyword evidence="3" id="KW-0560">Oxidoreductase</keyword>
<dbReference type="InterPro" id="IPR036291">
    <property type="entry name" value="NAD(P)-bd_dom_sf"/>
</dbReference>
<dbReference type="PRINTS" id="PR00081">
    <property type="entry name" value="GDHRDH"/>
</dbReference>
<dbReference type="Pfam" id="PF00106">
    <property type="entry name" value="adh_short"/>
    <property type="match status" value="1"/>
</dbReference>
<dbReference type="InterPro" id="IPR002347">
    <property type="entry name" value="SDR_fam"/>
</dbReference>
<evidence type="ECO:0000313" key="6">
    <source>
        <dbReference type="Proteomes" id="UP001138757"/>
    </source>
</evidence>
<dbReference type="SUPFAM" id="SSF51735">
    <property type="entry name" value="NAD(P)-binding Rossmann-fold domains"/>
    <property type="match status" value="1"/>
</dbReference>
<dbReference type="PANTHER" id="PTHR43391">
    <property type="entry name" value="RETINOL DEHYDROGENASE-RELATED"/>
    <property type="match status" value="1"/>
</dbReference>
<comment type="caution">
    <text evidence="5">The sequence shown here is derived from an EMBL/GenBank/DDBJ whole genome shotgun (WGS) entry which is preliminary data.</text>
</comment>
<evidence type="ECO:0000256" key="2">
    <source>
        <dbReference type="ARBA" id="ARBA00022857"/>
    </source>
</evidence>
<dbReference type="AlphaFoldDB" id="A0A9X1DDW7"/>
<dbReference type="GO" id="GO:0016491">
    <property type="term" value="F:oxidoreductase activity"/>
    <property type="evidence" value="ECO:0007669"/>
    <property type="project" value="UniProtKB-KW"/>
</dbReference>
<reference evidence="5" key="1">
    <citation type="submission" date="2021-05" db="EMBL/GenBank/DDBJ databases">
        <title>Genome of Sphingobium sp. strain.</title>
        <authorList>
            <person name="Fan R."/>
        </authorList>
    </citation>
    <scope>NUCLEOTIDE SEQUENCE</scope>
    <source>
        <strain evidence="5">H33</strain>
    </source>
</reference>
<gene>
    <name evidence="5" type="ORF">KK488_14215</name>
</gene>
<dbReference type="CDD" id="cd05233">
    <property type="entry name" value="SDR_c"/>
    <property type="match status" value="1"/>
</dbReference>
<protein>
    <submittedName>
        <fullName evidence="5">SDR family NAD(P)-dependent oxidoreductase</fullName>
    </submittedName>
</protein>
<comment type="similarity">
    <text evidence="1 4">Belongs to the short-chain dehydrogenases/reductases (SDR) family.</text>
</comment>
<dbReference type="PRINTS" id="PR00080">
    <property type="entry name" value="SDRFAMILY"/>
</dbReference>
<dbReference type="EMBL" id="JAHGAW010000009">
    <property type="protein sequence ID" value="MBT2188106.1"/>
    <property type="molecule type" value="Genomic_DNA"/>
</dbReference>
<sequence length="285" mass="29769">MKSISGAVAFVTGGAGGIGLGIARALAEAGARVAVCDLNGDRLAEAADVAAREGWADRFLALRLDVTDRPGYAAALDETEAKLGPLQILVNNAGVGIAGPVDEATHADWDWGVGVNLIGVANGLVAGIPRIKAHGMGGHIVNTASEGGIMSARLTRGIYAPTKAAVISLTEHLRVELEEKGLDIGTTVVCPGPVSTNIAETELFRPAEFQVDSPFRARDNPHGALPANPGGANYWLDPLLVGRQTVHAIRENKLYVITHPAFIDSVKARHAAIEAAMAQDYLPRE</sequence>
<dbReference type="Proteomes" id="UP001138757">
    <property type="component" value="Unassembled WGS sequence"/>
</dbReference>
<name>A0A9X1DDW7_9SPHN</name>
<proteinExistence type="inferred from homology"/>
<dbReference type="Gene3D" id="3.40.50.720">
    <property type="entry name" value="NAD(P)-binding Rossmann-like Domain"/>
    <property type="match status" value="1"/>
</dbReference>
<keyword evidence="6" id="KW-1185">Reference proteome</keyword>
<dbReference type="RefSeq" id="WP_214624363.1">
    <property type="nucleotide sequence ID" value="NZ_JAHGAW010000009.1"/>
</dbReference>
<accession>A0A9X1DDW7</accession>